<dbReference type="GO" id="GO:0005634">
    <property type="term" value="C:nucleus"/>
    <property type="evidence" value="ECO:0007669"/>
    <property type="project" value="UniProtKB-SubCell"/>
</dbReference>
<dbReference type="GO" id="GO:0017148">
    <property type="term" value="P:negative regulation of translation"/>
    <property type="evidence" value="ECO:0007669"/>
    <property type="project" value="TreeGrafter"/>
</dbReference>
<accession>A0A7R8ZLJ0</accession>
<dbReference type="OrthoDB" id="25157at2759"/>
<feature type="compositionally biased region" description="Polar residues" evidence="3">
    <location>
        <begin position="463"/>
        <end position="478"/>
    </location>
</feature>
<keyword evidence="2" id="KW-0805">Transcription regulation</keyword>
<keyword evidence="2" id="KW-0943">RNA-mediated gene silencing</keyword>
<dbReference type="GO" id="GO:0030014">
    <property type="term" value="C:CCR4-NOT complex"/>
    <property type="evidence" value="ECO:0007669"/>
    <property type="project" value="UniProtKB-UniRule"/>
</dbReference>
<evidence type="ECO:0000256" key="3">
    <source>
        <dbReference type="SAM" id="MobiDB-lite"/>
    </source>
</evidence>
<dbReference type="InterPro" id="IPR039740">
    <property type="entry name" value="CNOT10"/>
</dbReference>
<comment type="subcellular location">
    <subcellularLocation>
        <location evidence="2">Cytoplasm</location>
    </subcellularLocation>
    <subcellularLocation>
        <location evidence="2">Nucleus</location>
    </subcellularLocation>
</comment>
<comment type="similarity">
    <text evidence="1 2">Belongs to the CNOT10 family.</text>
</comment>
<dbReference type="AlphaFoldDB" id="A0A7R8ZLJ0"/>
<keyword evidence="2" id="KW-0810">Translation regulation</keyword>
<protein>
    <recommendedName>
        <fullName evidence="2">CCR4-NOT transcription complex subunit 10</fullName>
    </recommendedName>
</protein>
<dbReference type="SUPFAM" id="SSF48452">
    <property type="entry name" value="TPR-like"/>
    <property type="match status" value="1"/>
</dbReference>
<sequence length="692" mass="77641">MMEHRELPVTDSDSDSQGLPTEASEHERSTAKNALMKFNAGDYATSLAYLKDLQSTRPSDWKLKHNKTVVTFYESGCCDSETCFTELQKCFPEDETGTTDPDQVVLVYNFACVLFHTGKPWKCLEQLNKILMHADQLEDGMQFSIQFLRLEALLSTHQPEMVLRELASLEGNLGDGDDDRKTQLANVKFRCYLQLRNTRGVKKELKAFLSQSEQSPSRLFCKAHLDYLKGNLVNAMTHLSLAMSSSPLPPAKESLYALYNNAVGCVQFRQGKPLLAAHFFRRAIEESARAQQSAPADDPNKPMWLKHRGIGYEALYNLGVSYLHAGKVEEGFSCLMTARTAFDANPLLWLRLAECCVAAYFPDNSEHFSPSLKRNLVAGQVGISIHRKLIMGNSFCATKQVQPSDLKHPDMTLDFAVRALKNALWLVEIQSRADSASEEKSDGDGATGQILSEDFSRMRVDSPETTQGKGNKTGTSTPFAKTLIPKRLQVYPSLPLKPTDLETLRCSILCTLAFVFGRIGGYYEELKYATKLLARPNLNPIQSFLGHLYAGEALLGLDRISEAVDHFSPGHMKQPLSWVNHPLEEKKEGAENKEYQNSTKMQCNWFPRSQKAALMVLRYNCVVAFTVRGEYDKAGEELKQLWSLREATLDIPVAVIMIACYIQLMLGNVEVARKILRTHSPHFRQAAVKTVL</sequence>
<dbReference type="GO" id="GO:0005737">
    <property type="term" value="C:cytoplasm"/>
    <property type="evidence" value="ECO:0007669"/>
    <property type="project" value="UniProtKB-SubCell"/>
</dbReference>
<evidence type="ECO:0000313" key="4">
    <source>
        <dbReference type="EMBL" id="CAD7223804.1"/>
    </source>
</evidence>
<comment type="function">
    <text evidence="2">Component of the CCR4-NOT complex which is one of the major cellular mRNA deadenylases and is linked to various cellular processes including bulk mRNA degradation, miRNA-mediated repression, translational repression during translational initiation and general transcription regulation.</text>
</comment>
<proteinExistence type="inferred from homology"/>
<organism evidence="4">
    <name type="scientific">Cyprideis torosa</name>
    <dbReference type="NCBI Taxonomy" id="163714"/>
    <lineage>
        <taxon>Eukaryota</taxon>
        <taxon>Metazoa</taxon>
        <taxon>Ecdysozoa</taxon>
        <taxon>Arthropoda</taxon>
        <taxon>Crustacea</taxon>
        <taxon>Oligostraca</taxon>
        <taxon>Ostracoda</taxon>
        <taxon>Podocopa</taxon>
        <taxon>Podocopida</taxon>
        <taxon>Cytherocopina</taxon>
        <taxon>Cytheroidea</taxon>
        <taxon>Cytherideidae</taxon>
        <taxon>Cyprideis</taxon>
    </lineage>
</organism>
<dbReference type="EMBL" id="OB660257">
    <property type="protein sequence ID" value="CAD7223804.1"/>
    <property type="molecule type" value="Genomic_DNA"/>
</dbReference>
<evidence type="ECO:0000256" key="1">
    <source>
        <dbReference type="ARBA" id="ARBA00010080"/>
    </source>
</evidence>
<feature type="region of interest" description="Disordered" evidence="3">
    <location>
        <begin position="1"/>
        <end position="29"/>
    </location>
</feature>
<keyword evidence="2" id="KW-0804">Transcription</keyword>
<reference evidence="4" key="1">
    <citation type="submission" date="2020-11" db="EMBL/GenBank/DDBJ databases">
        <authorList>
            <person name="Tran Van P."/>
        </authorList>
    </citation>
    <scope>NUCLEOTIDE SEQUENCE</scope>
</reference>
<gene>
    <name evidence="4" type="ORF">CTOB1V02_LOCUS1781</name>
</gene>
<name>A0A7R8ZLJ0_9CRUS</name>
<evidence type="ECO:0000256" key="2">
    <source>
        <dbReference type="RuleBase" id="RU367083"/>
    </source>
</evidence>
<dbReference type="PANTHER" id="PTHR12979">
    <property type="entry name" value="CCR4-NOT TRANSCRIPTION COMPLEX SUBUNIT 10"/>
    <property type="match status" value="1"/>
</dbReference>
<dbReference type="GO" id="GO:0031047">
    <property type="term" value="P:regulatory ncRNA-mediated gene silencing"/>
    <property type="evidence" value="ECO:0007669"/>
    <property type="project" value="UniProtKB-UniRule"/>
</dbReference>
<dbReference type="PANTHER" id="PTHR12979:SF5">
    <property type="entry name" value="CCR4-NOT TRANSCRIPTION COMPLEX SUBUNIT 10"/>
    <property type="match status" value="1"/>
</dbReference>
<dbReference type="Gene3D" id="1.25.40.10">
    <property type="entry name" value="Tetratricopeptide repeat domain"/>
    <property type="match status" value="1"/>
</dbReference>
<feature type="region of interest" description="Disordered" evidence="3">
    <location>
        <begin position="457"/>
        <end position="478"/>
    </location>
</feature>
<dbReference type="GO" id="GO:0006402">
    <property type="term" value="P:mRNA catabolic process"/>
    <property type="evidence" value="ECO:0007669"/>
    <property type="project" value="TreeGrafter"/>
</dbReference>
<dbReference type="InterPro" id="IPR011990">
    <property type="entry name" value="TPR-like_helical_dom_sf"/>
</dbReference>
<keyword evidence="2" id="KW-0963">Cytoplasm</keyword>
<keyword evidence="2" id="KW-0539">Nucleus</keyword>